<dbReference type="NCBIfam" id="NF033819">
    <property type="entry name" value="IS66_TnpB"/>
    <property type="match status" value="1"/>
</dbReference>
<organism evidence="1 2">
    <name type="scientific">Clostridium beijerinckii</name>
    <name type="common">Clostridium MP</name>
    <dbReference type="NCBI Taxonomy" id="1520"/>
    <lineage>
        <taxon>Bacteria</taxon>
        <taxon>Bacillati</taxon>
        <taxon>Bacillota</taxon>
        <taxon>Clostridia</taxon>
        <taxon>Eubacteriales</taxon>
        <taxon>Clostridiaceae</taxon>
        <taxon>Clostridium</taxon>
    </lineage>
</organism>
<evidence type="ECO:0000313" key="2">
    <source>
        <dbReference type="Proteomes" id="UP000587880"/>
    </source>
</evidence>
<dbReference type="PANTHER" id="PTHR36455:SF1">
    <property type="entry name" value="BLR8292 PROTEIN"/>
    <property type="match status" value="1"/>
</dbReference>
<dbReference type="InterPro" id="IPR008878">
    <property type="entry name" value="Transposase_IS66_Orf2"/>
</dbReference>
<dbReference type="Proteomes" id="UP000587880">
    <property type="component" value="Unassembled WGS sequence"/>
</dbReference>
<dbReference type="EMBL" id="JABAGD010000102">
    <property type="protein sequence ID" value="NMF07975.1"/>
    <property type="molecule type" value="Genomic_DNA"/>
</dbReference>
<proteinExistence type="predicted"/>
<gene>
    <name evidence="1" type="primary">tnpB</name>
    <name evidence="1" type="ORF">HF849_25285</name>
</gene>
<reference evidence="1 2" key="1">
    <citation type="submission" date="2020-04" db="EMBL/GenBank/DDBJ databases">
        <authorList>
            <person name="Hitch T.C.A."/>
            <person name="Wylensek D."/>
            <person name="Clavel T."/>
        </authorList>
    </citation>
    <scope>NUCLEOTIDE SEQUENCE [LARGE SCALE GENOMIC DNA]</scope>
    <source>
        <strain evidence="1 2">WB01_NA02</strain>
    </source>
</reference>
<dbReference type="AlphaFoldDB" id="A0A7X9SU18"/>
<dbReference type="PANTHER" id="PTHR36455">
    <property type="match status" value="1"/>
</dbReference>
<dbReference type="Pfam" id="PF05717">
    <property type="entry name" value="TnpB_IS66"/>
    <property type="match status" value="1"/>
</dbReference>
<dbReference type="RefSeq" id="WP_168983568.1">
    <property type="nucleotide sequence ID" value="NZ_JABAGD010000102.1"/>
</dbReference>
<protein>
    <submittedName>
        <fullName evidence="1">IS66 family insertion sequence element accessory protein TnpB</fullName>
    </submittedName>
</protein>
<name>A0A7X9SU18_CLOBE</name>
<sequence length="123" mass="14259">MMQHIADGAQHIYLALGATDFRKQQNGLAALVSLKFKLNPYSGTSVFLFCNKRHTSLRALRWDRNGFILVTKFLSDDMKFQWPKNEGEVRNITKRQMEWLLDGLQIDQKKAHRESIDTAGMIF</sequence>
<evidence type="ECO:0000313" key="1">
    <source>
        <dbReference type="EMBL" id="NMF07975.1"/>
    </source>
</evidence>
<accession>A0A7X9SU18</accession>
<comment type="caution">
    <text evidence="1">The sequence shown here is derived from an EMBL/GenBank/DDBJ whole genome shotgun (WGS) entry which is preliminary data.</text>
</comment>